<dbReference type="InterPro" id="IPR014895">
    <property type="entry name" value="Alginate_lyase_2"/>
</dbReference>
<dbReference type="SUPFAM" id="SSF49899">
    <property type="entry name" value="Concanavalin A-like lectins/glucanases"/>
    <property type="match status" value="1"/>
</dbReference>
<dbReference type="Proteomes" id="UP000585050">
    <property type="component" value="Unassembled WGS sequence"/>
</dbReference>
<gene>
    <name evidence="3" type="ORF">HGP29_24635</name>
</gene>
<proteinExistence type="predicted"/>
<dbReference type="RefSeq" id="WP_168885125.1">
    <property type="nucleotide sequence ID" value="NZ_JABAIL010000012.1"/>
</dbReference>
<dbReference type="GO" id="GO:0004553">
    <property type="term" value="F:hydrolase activity, hydrolyzing O-glycosyl compounds"/>
    <property type="evidence" value="ECO:0007669"/>
    <property type="project" value="UniProtKB-ARBA"/>
</dbReference>
<dbReference type="EMBL" id="JABAIL010000012">
    <property type="protein sequence ID" value="NLR94414.1"/>
    <property type="molecule type" value="Genomic_DNA"/>
</dbReference>
<protein>
    <submittedName>
        <fullName evidence="3">Polysaccharide lyase family 7 protein</fullName>
    </submittedName>
</protein>
<feature type="signal peptide" evidence="1">
    <location>
        <begin position="1"/>
        <end position="17"/>
    </location>
</feature>
<feature type="domain" description="Alginate lyase 2" evidence="2">
    <location>
        <begin position="291"/>
        <end position="520"/>
    </location>
</feature>
<evidence type="ECO:0000259" key="2">
    <source>
        <dbReference type="Pfam" id="PF08787"/>
    </source>
</evidence>
<keyword evidence="3" id="KW-0456">Lyase</keyword>
<comment type="caution">
    <text evidence="3">The sequence shown here is derived from an EMBL/GenBank/DDBJ whole genome shotgun (WGS) entry which is preliminary data.</text>
</comment>
<dbReference type="Pfam" id="PF08787">
    <property type="entry name" value="Alginate_lyase2"/>
    <property type="match status" value="1"/>
</dbReference>
<name>A0A7X8XYP3_9BACT</name>
<feature type="chain" id="PRO_5030887673" evidence="1">
    <location>
        <begin position="18"/>
        <end position="528"/>
    </location>
</feature>
<accession>A0A7X8XYP3</accession>
<dbReference type="AlphaFoldDB" id="A0A7X8XYP3"/>
<dbReference type="GO" id="GO:0016829">
    <property type="term" value="F:lyase activity"/>
    <property type="evidence" value="ECO:0007669"/>
    <property type="project" value="UniProtKB-KW"/>
</dbReference>
<sequence length="528" mass="59734">MKYFLLLFLLWQSQVFAQKPVLILNSGFEDGLKNWEVKGKVQKSQDTQQGVGAAKLAEKGATISQFIRVTPKTDYKLTVSVKGKATVFVSVKGKKTEVTTNNKKYASTEITFNSGKAKNIIIGAEYLSEQSRLDDFKIIATSTSEESQTFNPIIVVNSGFESKFNFWESTGEVSASNVVNSGVKSAKMDGKAELRQKVKIYPSQTYRLDVAVKGRGQIFAEVKGEEVTKDFDTKEFEVVSLEFSASAKGKYVTIGGRYTEKQVRFDDFKVTLLNQEIDPNHQFPSDVIPSLTDWKVTLPIDGQGRDNQKQFDVETRVKNPLEIADGAIVDFEYKPYFYAKNGEVYFRAHCAGVTTKGSKYPRSELRQRSGYGNLYWSMDLPQYLETELRVTSVPVYKPEVCITQIHGPDDEPLRVQYHTRKGVYIVWNENNKDYDNAVPYKLGEQLKITVSVDKGYITCHIQNLDQNKEYKKIWKSMDKTGYFKVGCYTQASKFQSQIKSGARDEPKNSYGEVAVKSIVLKTTYSPSK</sequence>
<keyword evidence="4" id="KW-1185">Reference proteome</keyword>
<evidence type="ECO:0000313" key="4">
    <source>
        <dbReference type="Proteomes" id="UP000585050"/>
    </source>
</evidence>
<evidence type="ECO:0000256" key="1">
    <source>
        <dbReference type="SAM" id="SignalP"/>
    </source>
</evidence>
<evidence type="ECO:0000313" key="3">
    <source>
        <dbReference type="EMBL" id="NLR94414.1"/>
    </source>
</evidence>
<dbReference type="InterPro" id="IPR013320">
    <property type="entry name" value="ConA-like_dom_sf"/>
</dbReference>
<dbReference type="GO" id="GO:0005975">
    <property type="term" value="P:carbohydrate metabolic process"/>
    <property type="evidence" value="ECO:0007669"/>
    <property type="project" value="UniProtKB-ARBA"/>
</dbReference>
<dbReference type="Gene3D" id="2.60.120.260">
    <property type="entry name" value="Galactose-binding domain-like"/>
    <property type="match status" value="2"/>
</dbReference>
<reference evidence="3 4" key="1">
    <citation type="submission" date="2020-04" db="EMBL/GenBank/DDBJ databases">
        <title>Flammeovirga sp. SR4, a novel species isolated from seawater.</title>
        <authorList>
            <person name="Wang X."/>
        </authorList>
    </citation>
    <scope>NUCLEOTIDE SEQUENCE [LARGE SCALE GENOMIC DNA]</scope>
    <source>
        <strain evidence="3 4">SR4</strain>
    </source>
</reference>
<organism evidence="3 4">
    <name type="scientific">Flammeovirga agarivorans</name>
    <dbReference type="NCBI Taxonomy" id="2726742"/>
    <lineage>
        <taxon>Bacteria</taxon>
        <taxon>Pseudomonadati</taxon>
        <taxon>Bacteroidota</taxon>
        <taxon>Cytophagia</taxon>
        <taxon>Cytophagales</taxon>
        <taxon>Flammeovirgaceae</taxon>
        <taxon>Flammeovirga</taxon>
    </lineage>
</organism>
<keyword evidence="1" id="KW-0732">Signal</keyword>
<dbReference type="Gene3D" id="2.60.120.200">
    <property type="match status" value="1"/>
</dbReference>